<dbReference type="EMBL" id="CAJNOT010001456">
    <property type="protein sequence ID" value="CAF1202369.1"/>
    <property type="molecule type" value="Genomic_DNA"/>
</dbReference>
<dbReference type="AlphaFoldDB" id="A0A814WGZ5"/>
<accession>A0A814WGZ5</accession>
<evidence type="ECO:0000313" key="2">
    <source>
        <dbReference type="EMBL" id="CAF1202369.1"/>
    </source>
</evidence>
<dbReference type="Proteomes" id="UP000663836">
    <property type="component" value="Unassembled WGS sequence"/>
</dbReference>
<dbReference type="PANTHER" id="PTHR46825:SF9">
    <property type="entry name" value="BETA-LACTAMASE-RELATED DOMAIN-CONTAINING PROTEIN"/>
    <property type="match status" value="1"/>
</dbReference>
<evidence type="ECO:0000313" key="3">
    <source>
        <dbReference type="EMBL" id="CAF4167746.1"/>
    </source>
</evidence>
<dbReference type="Pfam" id="PF00144">
    <property type="entry name" value="Beta-lactamase"/>
    <property type="match status" value="1"/>
</dbReference>
<reference evidence="2" key="1">
    <citation type="submission" date="2021-02" db="EMBL/GenBank/DDBJ databases">
        <authorList>
            <person name="Nowell W R."/>
        </authorList>
    </citation>
    <scope>NUCLEOTIDE SEQUENCE</scope>
</reference>
<dbReference type="PANTHER" id="PTHR46825">
    <property type="entry name" value="D-ALANYL-D-ALANINE-CARBOXYPEPTIDASE/ENDOPEPTIDASE AMPH"/>
    <property type="match status" value="1"/>
</dbReference>
<dbReference type="Proteomes" id="UP000663864">
    <property type="component" value="Unassembled WGS sequence"/>
</dbReference>
<dbReference type="InterPro" id="IPR001466">
    <property type="entry name" value="Beta-lactam-related"/>
</dbReference>
<dbReference type="SUPFAM" id="SSF56601">
    <property type="entry name" value="beta-lactamase/transpeptidase-like"/>
    <property type="match status" value="1"/>
</dbReference>
<dbReference type="EMBL" id="CAJOBD010011441">
    <property type="protein sequence ID" value="CAF4167746.1"/>
    <property type="molecule type" value="Genomic_DNA"/>
</dbReference>
<dbReference type="InterPro" id="IPR050491">
    <property type="entry name" value="AmpC-like"/>
</dbReference>
<dbReference type="Gene3D" id="3.40.710.10">
    <property type="entry name" value="DD-peptidase/beta-lactamase superfamily"/>
    <property type="match status" value="1"/>
</dbReference>
<evidence type="ECO:0000313" key="4">
    <source>
        <dbReference type="Proteomes" id="UP000663864"/>
    </source>
</evidence>
<organism evidence="2 4">
    <name type="scientific">Rotaria sordida</name>
    <dbReference type="NCBI Taxonomy" id="392033"/>
    <lineage>
        <taxon>Eukaryota</taxon>
        <taxon>Metazoa</taxon>
        <taxon>Spiralia</taxon>
        <taxon>Gnathifera</taxon>
        <taxon>Rotifera</taxon>
        <taxon>Eurotatoria</taxon>
        <taxon>Bdelloidea</taxon>
        <taxon>Philodinida</taxon>
        <taxon>Philodinidae</taxon>
        <taxon>Rotaria</taxon>
    </lineage>
</organism>
<proteinExistence type="predicted"/>
<name>A0A814WGZ5_9BILA</name>
<sequence length="330" mass="37732">MKKQKIPGISLAIIQCGQIIYGRGYGYSNIEHQVPVKLETIFQSGSIGKQFTSMAIMMLVEDGKIQLDATINTYFADVPNEWNNITVRHLLTHTSGMTDYPQDFNYRIDYTEDDMYNLIKTIPLAFQPGEQWAYSNLGYVMLGILIRRVTNQFYGDFLKQYVFNPLNMTTARVISEADIILNRAAGYVLVNNELKNQVWVAPSLNTFADGALYLNIYDMAKWDAALYGDKLLKHQASFDEMWRPVQLNNNETNPYGFGWRLSETINGMRIVQHGGSWQGFRAMIIRVLDAQLTVVLFTNFSETDIEGLTSHVLKLYNPQLAVKPKENKIH</sequence>
<evidence type="ECO:0000259" key="1">
    <source>
        <dbReference type="Pfam" id="PF00144"/>
    </source>
</evidence>
<protein>
    <recommendedName>
        <fullName evidence="1">Beta-lactamase-related domain-containing protein</fullName>
    </recommendedName>
</protein>
<gene>
    <name evidence="3" type="ORF">JBS370_LOCUS34847</name>
    <name evidence="2" type="ORF">ZHD862_LOCUS22915</name>
</gene>
<dbReference type="InterPro" id="IPR012338">
    <property type="entry name" value="Beta-lactam/transpept-like"/>
</dbReference>
<comment type="caution">
    <text evidence="2">The sequence shown here is derived from an EMBL/GenBank/DDBJ whole genome shotgun (WGS) entry which is preliminary data.</text>
</comment>
<feature type="domain" description="Beta-lactamase-related" evidence="1">
    <location>
        <begin position="1"/>
        <end position="302"/>
    </location>
</feature>